<name>A0A409X0N7_9AGAR</name>
<reference evidence="3 4" key="1">
    <citation type="journal article" date="2018" name="Evol. Lett.">
        <title>Horizontal gene cluster transfer increased hallucinogenic mushroom diversity.</title>
        <authorList>
            <person name="Reynolds H.T."/>
            <person name="Vijayakumar V."/>
            <person name="Gluck-Thaler E."/>
            <person name="Korotkin H.B."/>
            <person name="Matheny P.B."/>
            <person name="Slot J.C."/>
        </authorList>
    </citation>
    <scope>NUCLEOTIDE SEQUENCE [LARGE SCALE GENOMIC DNA]</scope>
    <source>
        <strain evidence="3 4">SRW20</strain>
    </source>
</reference>
<dbReference type="InParanoid" id="A0A409X0N7"/>
<comment type="caution">
    <text evidence="3">The sequence shown here is derived from an EMBL/GenBank/DDBJ whole genome shotgun (WGS) entry which is preliminary data.</text>
</comment>
<keyword evidence="1" id="KW-0732">Signal</keyword>
<proteinExistence type="predicted"/>
<keyword evidence="4" id="KW-1185">Reference proteome</keyword>
<sequence>MNICSIQAILVVLFQTALVLCSDNMPTVQPRDSNTCADPTLAEIYKQAYSPRRNAHIVNRLTAFVVANINFNDWQVQNDVYKAWGSPQEFTSPLYVLQTPAGDDFINIVSESTDGTVPVADGFELPIVIAYVYATQVCGSVPLYSVFEAVAVTHWHTTSTVERDELLSFGWIDASTVAFVLPLQS</sequence>
<evidence type="ECO:0000256" key="1">
    <source>
        <dbReference type="SAM" id="SignalP"/>
    </source>
</evidence>
<gene>
    <name evidence="3" type="ORF">CVT26_011357</name>
</gene>
<dbReference type="OrthoDB" id="9971254at2759"/>
<dbReference type="EMBL" id="NHYE01004488">
    <property type="protein sequence ID" value="PPQ84334.1"/>
    <property type="molecule type" value="Genomic_DNA"/>
</dbReference>
<feature type="signal peptide" evidence="1">
    <location>
        <begin position="1"/>
        <end position="21"/>
    </location>
</feature>
<dbReference type="InterPro" id="IPR043708">
    <property type="entry name" value="DUF5648"/>
</dbReference>
<accession>A0A409X0N7</accession>
<dbReference type="Proteomes" id="UP000284706">
    <property type="component" value="Unassembled WGS sequence"/>
</dbReference>
<protein>
    <recommendedName>
        <fullName evidence="2">DUF5648 domain-containing protein</fullName>
    </recommendedName>
</protein>
<feature type="chain" id="PRO_5019403251" description="DUF5648 domain-containing protein" evidence="1">
    <location>
        <begin position="22"/>
        <end position="185"/>
    </location>
</feature>
<evidence type="ECO:0000313" key="3">
    <source>
        <dbReference type="EMBL" id="PPQ84334.1"/>
    </source>
</evidence>
<dbReference type="AlphaFoldDB" id="A0A409X0N7"/>
<evidence type="ECO:0000259" key="2">
    <source>
        <dbReference type="Pfam" id="PF18885"/>
    </source>
</evidence>
<evidence type="ECO:0000313" key="4">
    <source>
        <dbReference type="Proteomes" id="UP000284706"/>
    </source>
</evidence>
<feature type="domain" description="DUF5648" evidence="2">
    <location>
        <begin position="47"/>
        <end position="177"/>
    </location>
</feature>
<dbReference type="Pfam" id="PF18885">
    <property type="entry name" value="DUF5648"/>
    <property type="match status" value="1"/>
</dbReference>
<organism evidence="3 4">
    <name type="scientific">Gymnopilus dilepis</name>
    <dbReference type="NCBI Taxonomy" id="231916"/>
    <lineage>
        <taxon>Eukaryota</taxon>
        <taxon>Fungi</taxon>
        <taxon>Dikarya</taxon>
        <taxon>Basidiomycota</taxon>
        <taxon>Agaricomycotina</taxon>
        <taxon>Agaricomycetes</taxon>
        <taxon>Agaricomycetidae</taxon>
        <taxon>Agaricales</taxon>
        <taxon>Agaricineae</taxon>
        <taxon>Hymenogastraceae</taxon>
        <taxon>Gymnopilus</taxon>
    </lineage>
</organism>